<comment type="caution">
    <text evidence="5">The sequence shown here is derived from an EMBL/GenBank/DDBJ whole genome shotgun (WGS) entry which is preliminary data.</text>
</comment>
<protein>
    <recommendedName>
        <fullName evidence="4">NusG-like N-terminal domain-containing protein</fullName>
    </recommendedName>
</protein>
<dbReference type="InterPro" id="IPR006645">
    <property type="entry name" value="NGN-like_dom"/>
</dbReference>
<organism evidence="5 6">
    <name type="scientific">Bacillus cereus</name>
    <dbReference type="NCBI Taxonomy" id="1396"/>
    <lineage>
        <taxon>Bacteria</taxon>
        <taxon>Bacillati</taxon>
        <taxon>Bacillota</taxon>
        <taxon>Bacilli</taxon>
        <taxon>Bacillales</taxon>
        <taxon>Bacillaceae</taxon>
        <taxon>Bacillus</taxon>
        <taxon>Bacillus cereus group</taxon>
    </lineage>
</organism>
<reference evidence="5 6" key="1">
    <citation type="submission" date="2017-09" db="EMBL/GenBank/DDBJ databases">
        <title>Large-scale bioinformatics analysis of Bacillus genomes uncovers conserved roles of natural products in bacterial physiology.</title>
        <authorList>
            <consortium name="Agbiome Team Llc"/>
            <person name="Bleich R.M."/>
            <person name="Grubbs K.J."/>
            <person name="Santa Maria K.C."/>
            <person name="Allen S.E."/>
            <person name="Farag S."/>
            <person name="Shank E.A."/>
            <person name="Bowers A."/>
        </authorList>
    </citation>
    <scope>NUCLEOTIDE SEQUENCE [LARGE SCALE GENOMIC DNA]</scope>
    <source>
        <strain evidence="5 6">AFS092789</strain>
    </source>
</reference>
<gene>
    <name evidence="5" type="ORF">CON36_34795</name>
</gene>
<dbReference type="AlphaFoldDB" id="A0A9X6SSB1"/>
<sequence length="109" mass="12639">MEEQLPLKWYVIVVNPGQELSVREKLSGLMKNKQFEDYIKDVKIISEMVESKTGKQLEKVPDYKGYVFIKMIHTNETYNAVKLQVVRHILGGPTPIRDDEAKRLFGEEA</sequence>
<evidence type="ECO:0000256" key="1">
    <source>
        <dbReference type="ARBA" id="ARBA00022814"/>
    </source>
</evidence>
<evidence type="ECO:0000313" key="5">
    <source>
        <dbReference type="EMBL" id="PDZ94245.1"/>
    </source>
</evidence>
<dbReference type="SMART" id="SM00738">
    <property type="entry name" value="NGN"/>
    <property type="match status" value="1"/>
</dbReference>
<dbReference type="Gene3D" id="3.30.70.940">
    <property type="entry name" value="NusG, N-terminal domain"/>
    <property type="match status" value="1"/>
</dbReference>
<name>A0A9X6SSB1_BACCE</name>
<keyword evidence="2" id="KW-0805">Transcription regulation</keyword>
<keyword evidence="3" id="KW-0804">Transcription</keyword>
<proteinExistence type="predicted"/>
<accession>A0A9X6SSB1</accession>
<dbReference type="SUPFAM" id="SSF82679">
    <property type="entry name" value="N-utilization substance G protein NusG, N-terminal domain"/>
    <property type="match status" value="1"/>
</dbReference>
<evidence type="ECO:0000259" key="4">
    <source>
        <dbReference type="SMART" id="SM00738"/>
    </source>
</evidence>
<dbReference type="InterPro" id="IPR036735">
    <property type="entry name" value="NGN_dom_sf"/>
</dbReference>
<dbReference type="EMBL" id="NVMX01000229">
    <property type="protein sequence ID" value="PDZ94245.1"/>
    <property type="molecule type" value="Genomic_DNA"/>
</dbReference>
<dbReference type="Pfam" id="PF02357">
    <property type="entry name" value="NusG"/>
    <property type="match status" value="1"/>
</dbReference>
<dbReference type="Proteomes" id="UP000219922">
    <property type="component" value="Unassembled WGS sequence"/>
</dbReference>
<dbReference type="InterPro" id="IPR043425">
    <property type="entry name" value="NusG-like"/>
</dbReference>
<evidence type="ECO:0000256" key="3">
    <source>
        <dbReference type="ARBA" id="ARBA00023163"/>
    </source>
</evidence>
<keyword evidence="1" id="KW-0889">Transcription antitermination</keyword>
<dbReference type="PANTHER" id="PTHR30265:SF2">
    <property type="entry name" value="TRANSCRIPTION TERMINATION_ANTITERMINATION PROTEIN NUSG"/>
    <property type="match status" value="1"/>
</dbReference>
<dbReference type="GO" id="GO:0031564">
    <property type="term" value="P:transcription antitermination"/>
    <property type="evidence" value="ECO:0007669"/>
    <property type="project" value="UniProtKB-KW"/>
</dbReference>
<evidence type="ECO:0000256" key="2">
    <source>
        <dbReference type="ARBA" id="ARBA00023015"/>
    </source>
</evidence>
<feature type="domain" description="NusG-like N-terminal" evidence="4">
    <location>
        <begin position="6"/>
        <end position="108"/>
    </location>
</feature>
<dbReference type="RefSeq" id="WP_098007167.1">
    <property type="nucleotide sequence ID" value="NZ_JAWLRU010000002.1"/>
</dbReference>
<dbReference type="GO" id="GO:0005829">
    <property type="term" value="C:cytosol"/>
    <property type="evidence" value="ECO:0007669"/>
    <property type="project" value="TreeGrafter"/>
</dbReference>
<dbReference type="GO" id="GO:0006354">
    <property type="term" value="P:DNA-templated transcription elongation"/>
    <property type="evidence" value="ECO:0007669"/>
    <property type="project" value="InterPro"/>
</dbReference>
<dbReference type="PANTHER" id="PTHR30265">
    <property type="entry name" value="RHO-INTERACTING TRANSCRIPTION TERMINATION FACTOR NUSG"/>
    <property type="match status" value="1"/>
</dbReference>
<evidence type="ECO:0000313" key="6">
    <source>
        <dbReference type="Proteomes" id="UP000219922"/>
    </source>
</evidence>